<evidence type="ECO:0000256" key="1">
    <source>
        <dbReference type="SAM" id="SignalP"/>
    </source>
</evidence>
<dbReference type="EMBL" id="KU695163">
    <property type="protein sequence ID" value="AMS24284.1"/>
    <property type="molecule type" value="mRNA"/>
</dbReference>
<dbReference type="AlphaFoldDB" id="A0A142KWG4"/>
<organism evidence="2">
    <name type="scientific">Phakopsora pachyrhizi</name>
    <name type="common">Asian soybean rust disease fungus</name>
    <dbReference type="NCBI Taxonomy" id="170000"/>
    <lineage>
        <taxon>Eukaryota</taxon>
        <taxon>Fungi</taxon>
        <taxon>Dikarya</taxon>
        <taxon>Basidiomycota</taxon>
        <taxon>Pucciniomycotina</taxon>
        <taxon>Pucciniomycetes</taxon>
        <taxon>Pucciniales</taxon>
        <taxon>Phakopsoraceae</taxon>
        <taxon>Phakopsora</taxon>
    </lineage>
</organism>
<reference evidence="2" key="1">
    <citation type="journal article" date="2016" name="Front. Plant Sci.">
        <title>Identification of Phakopsora pachyrhizi Candidate Effectors with Virulence Activity in a Distantly Related Pathosystem.</title>
        <authorList>
            <person name="Kunjeti S.G."/>
            <person name="Iyer G."/>
            <person name="Johnson E."/>
            <person name="Li E."/>
            <person name="Broglie K.E."/>
            <person name="Rauscher G."/>
            <person name="Rairdan G.J."/>
        </authorList>
    </citation>
    <scope>NUCLEOTIDE SEQUENCE</scope>
    <source>
        <strain evidence="2">GA-05</strain>
    </source>
</reference>
<sequence length="142" mass="15630">MHAANMKVSTLMIVVLSFIQLYSFTLSQITNGGITQDPNDKYRVRCLADSKSGDIISDDCYDSLDDFSQDDGIIKFNAKGEDNDEDSCRLELVGYPNQITNNDEIKVPKTSVISAINFGLDGCKNSSAIVEATGFILNIYKN</sequence>
<reference evidence="2" key="2">
    <citation type="submission" date="2016-02" db="EMBL/GenBank/DDBJ databases">
        <authorList>
            <person name="Wen L."/>
            <person name="He K."/>
            <person name="Yang H."/>
        </authorList>
    </citation>
    <scope>NUCLEOTIDE SEQUENCE</scope>
    <source>
        <strain evidence="2">GA-05</strain>
    </source>
</reference>
<feature type="chain" id="PRO_5044840890" evidence="1">
    <location>
        <begin position="28"/>
        <end position="142"/>
    </location>
</feature>
<feature type="non-terminal residue" evidence="2">
    <location>
        <position position="1"/>
    </location>
</feature>
<protein>
    <submittedName>
        <fullName evidence="2">CSEP-13</fullName>
    </submittedName>
</protein>
<feature type="signal peptide" evidence="1">
    <location>
        <begin position="1"/>
        <end position="27"/>
    </location>
</feature>
<name>A0A142KWG4_PHAPC</name>
<proteinExistence type="evidence at transcript level"/>
<accession>A0A142KWG4</accession>
<keyword evidence="1" id="KW-0732">Signal</keyword>
<evidence type="ECO:0000313" key="2">
    <source>
        <dbReference type="EMBL" id="AMS24284.1"/>
    </source>
</evidence>